<keyword evidence="1" id="KW-0812">Transmembrane</keyword>
<feature type="transmembrane region" description="Helical" evidence="1">
    <location>
        <begin position="35"/>
        <end position="52"/>
    </location>
</feature>
<feature type="transmembrane region" description="Helical" evidence="1">
    <location>
        <begin position="137"/>
        <end position="161"/>
    </location>
</feature>
<dbReference type="AlphaFoldDB" id="A0AA39Y546"/>
<proteinExistence type="predicted"/>
<feature type="transmembrane region" description="Helical" evidence="1">
    <location>
        <begin position="182"/>
        <end position="202"/>
    </location>
</feature>
<gene>
    <name evidence="2" type="ORF">B0T16DRAFT_153680</name>
</gene>
<dbReference type="Proteomes" id="UP001174936">
    <property type="component" value="Unassembled WGS sequence"/>
</dbReference>
<comment type="caution">
    <text evidence="2">The sequence shown here is derived from an EMBL/GenBank/DDBJ whole genome shotgun (WGS) entry which is preliminary data.</text>
</comment>
<dbReference type="EMBL" id="JAULSV010000004">
    <property type="protein sequence ID" value="KAK0646113.1"/>
    <property type="molecule type" value="Genomic_DNA"/>
</dbReference>
<sequence length="296" mass="31412">MAPKPACSYYLLRPWRVLWFGADDGVKGILKAPRVFLGLVFPIVSFILYLTLSLGCANTTLSAVSPVVISSNGSLNIGGVVARVDIRIGFWGICFGPEPYSCATSFTISNSRSVADLQRVISPGKGGANPQLLRLALALQASLIVFSGIALLIILSLSLLANFIEIYFNVLGEREEHMRASVWARSLDWAAAAGAIVAFTTYRSNIDNTQKLLQTATGSSLLIAPGTVAGGIFAAIVGTTTAGAVINTILTSSDAGRYAYRAANADRYSSADEGVGGLGKFKDDMMRRRAAYEAFP</sequence>
<protein>
    <submittedName>
        <fullName evidence="2">Uncharacterized protein</fullName>
    </submittedName>
</protein>
<feature type="transmembrane region" description="Helical" evidence="1">
    <location>
        <begin position="222"/>
        <end position="250"/>
    </location>
</feature>
<reference evidence="2" key="1">
    <citation type="submission" date="2023-06" db="EMBL/GenBank/DDBJ databases">
        <title>Genome-scale phylogeny and comparative genomics of the fungal order Sordariales.</title>
        <authorList>
            <consortium name="Lawrence Berkeley National Laboratory"/>
            <person name="Hensen N."/>
            <person name="Bonometti L."/>
            <person name="Westerberg I."/>
            <person name="Brannstrom I.O."/>
            <person name="Guillou S."/>
            <person name="Cros-Aarteil S."/>
            <person name="Calhoun S."/>
            <person name="Haridas S."/>
            <person name="Kuo A."/>
            <person name="Mondo S."/>
            <person name="Pangilinan J."/>
            <person name="Riley R."/>
            <person name="Labutti K."/>
            <person name="Andreopoulos B."/>
            <person name="Lipzen A."/>
            <person name="Chen C."/>
            <person name="Yanf M."/>
            <person name="Daum C."/>
            <person name="Ng V."/>
            <person name="Clum A."/>
            <person name="Steindorff A."/>
            <person name="Ohm R."/>
            <person name="Martin F."/>
            <person name="Silar P."/>
            <person name="Natvig D."/>
            <person name="Lalanne C."/>
            <person name="Gautier V."/>
            <person name="Ament-Velasquez S.L."/>
            <person name="Kruys A."/>
            <person name="Hutchinson M.I."/>
            <person name="Powell A.J."/>
            <person name="Barry K."/>
            <person name="Miller A.N."/>
            <person name="Grigoriev I.V."/>
            <person name="Debuchy R."/>
            <person name="Gladieux P."/>
            <person name="Thoren M.H."/>
            <person name="Johannesson H."/>
        </authorList>
    </citation>
    <scope>NUCLEOTIDE SEQUENCE</scope>
    <source>
        <strain evidence="2">SMH2532-1</strain>
    </source>
</reference>
<accession>A0AA39Y546</accession>
<name>A0AA39Y546_9PEZI</name>
<evidence type="ECO:0000313" key="3">
    <source>
        <dbReference type="Proteomes" id="UP001174936"/>
    </source>
</evidence>
<keyword evidence="1" id="KW-1133">Transmembrane helix</keyword>
<evidence type="ECO:0000313" key="2">
    <source>
        <dbReference type="EMBL" id="KAK0646113.1"/>
    </source>
</evidence>
<evidence type="ECO:0000256" key="1">
    <source>
        <dbReference type="SAM" id="Phobius"/>
    </source>
</evidence>
<organism evidence="2 3">
    <name type="scientific">Cercophora newfieldiana</name>
    <dbReference type="NCBI Taxonomy" id="92897"/>
    <lineage>
        <taxon>Eukaryota</taxon>
        <taxon>Fungi</taxon>
        <taxon>Dikarya</taxon>
        <taxon>Ascomycota</taxon>
        <taxon>Pezizomycotina</taxon>
        <taxon>Sordariomycetes</taxon>
        <taxon>Sordariomycetidae</taxon>
        <taxon>Sordariales</taxon>
        <taxon>Lasiosphaeriaceae</taxon>
        <taxon>Cercophora</taxon>
    </lineage>
</organism>
<keyword evidence="3" id="KW-1185">Reference proteome</keyword>
<keyword evidence="1" id="KW-0472">Membrane</keyword>